<dbReference type="GO" id="GO:0016747">
    <property type="term" value="F:acyltransferase activity, transferring groups other than amino-acyl groups"/>
    <property type="evidence" value="ECO:0007669"/>
    <property type="project" value="InterPro"/>
</dbReference>
<keyword evidence="3" id="KW-1185">Reference proteome</keyword>
<organism evidence="2 3">
    <name type="scientific">Thalassotalea piscium</name>
    <dbReference type="NCBI Taxonomy" id="1230533"/>
    <lineage>
        <taxon>Bacteria</taxon>
        <taxon>Pseudomonadati</taxon>
        <taxon>Pseudomonadota</taxon>
        <taxon>Gammaproteobacteria</taxon>
        <taxon>Alteromonadales</taxon>
        <taxon>Colwelliaceae</taxon>
        <taxon>Thalassotalea</taxon>
    </lineage>
</organism>
<reference evidence="2 3" key="1">
    <citation type="submission" date="2020-08" db="EMBL/GenBank/DDBJ databases">
        <title>Genomic Encyclopedia of Type Strains, Phase IV (KMG-IV): sequencing the most valuable type-strain genomes for metagenomic binning, comparative biology and taxonomic classification.</title>
        <authorList>
            <person name="Goeker M."/>
        </authorList>
    </citation>
    <scope>NUCLEOTIDE SEQUENCE [LARGE SCALE GENOMIC DNA]</scope>
    <source>
        <strain evidence="2 3">DSM 26287</strain>
    </source>
</reference>
<dbReference type="PROSITE" id="PS51186">
    <property type="entry name" value="GNAT"/>
    <property type="match status" value="1"/>
</dbReference>
<dbReference type="EMBL" id="JACHHU010000012">
    <property type="protein sequence ID" value="MBB6543274.1"/>
    <property type="molecule type" value="Genomic_DNA"/>
</dbReference>
<accession>A0A7X0NH19</accession>
<protein>
    <submittedName>
        <fullName evidence="2">Putative GNAT family N-acyltransferase</fullName>
    </submittedName>
</protein>
<dbReference type="InterPro" id="IPR000182">
    <property type="entry name" value="GNAT_dom"/>
</dbReference>
<comment type="caution">
    <text evidence="2">The sequence shown here is derived from an EMBL/GenBank/DDBJ whole genome shotgun (WGS) entry which is preliminary data.</text>
</comment>
<evidence type="ECO:0000259" key="1">
    <source>
        <dbReference type="PROSITE" id="PS51186"/>
    </source>
</evidence>
<proteinExistence type="predicted"/>
<dbReference type="SUPFAM" id="SSF55729">
    <property type="entry name" value="Acyl-CoA N-acyltransferases (Nat)"/>
    <property type="match status" value="1"/>
</dbReference>
<gene>
    <name evidence="2" type="ORF">HNQ55_001782</name>
</gene>
<feature type="domain" description="N-acetyltransferase" evidence="1">
    <location>
        <begin position="1"/>
        <end position="153"/>
    </location>
</feature>
<name>A0A7X0NH19_9GAMM</name>
<keyword evidence="2" id="KW-0012">Acyltransferase</keyword>
<dbReference type="Gene3D" id="3.40.630.30">
    <property type="match status" value="1"/>
</dbReference>
<dbReference type="AlphaFoldDB" id="A0A7X0NH19"/>
<evidence type="ECO:0000313" key="2">
    <source>
        <dbReference type="EMBL" id="MBB6543274.1"/>
    </source>
</evidence>
<dbReference type="InterPro" id="IPR016181">
    <property type="entry name" value="Acyl_CoA_acyltransferase"/>
</dbReference>
<dbReference type="Pfam" id="PF00583">
    <property type="entry name" value="Acetyltransf_1"/>
    <property type="match status" value="1"/>
</dbReference>
<dbReference type="RefSeq" id="WP_184424069.1">
    <property type="nucleotide sequence ID" value="NZ_AP027362.1"/>
</dbReference>
<dbReference type="Proteomes" id="UP000537141">
    <property type="component" value="Unassembled WGS sequence"/>
</dbReference>
<keyword evidence="2" id="KW-0808">Transferase</keyword>
<sequence>MTFSVSRVQWEQAAPLLKIIRERVFVCERRIPKQVEFDRRDHHATHILVCDDYSQEPIATGRIFSTGEISRIAVIPSFRKHKVDKLILNALLIIAKEHNLNEVFIYSPLDAVQHFRDNNFIPSGAVFMEAGMPKQRVVCSLEDITDTKVYLSH</sequence>
<evidence type="ECO:0000313" key="3">
    <source>
        <dbReference type="Proteomes" id="UP000537141"/>
    </source>
</evidence>